<keyword evidence="7" id="KW-0325">Glycoprotein</keyword>
<keyword evidence="11" id="KW-1185">Reference proteome</keyword>
<evidence type="ECO:0000256" key="8">
    <source>
        <dbReference type="SAM" id="MobiDB-lite"/>
    </source>
</evidence>
<sequence>MYGFFIDSDTTQNGITSITESSNHSNQTETEKTTAVPESNNTAIVTTSTTPNSTTPASTTPTTTKATTVTTPITTISTTTVTPTTTVTTTVTPETTTIVPTNTTTTSIPTSPPTSSSTASSKTTAVPPSSKDRQFDGLSFFGGIILTTCLMAIAAFSWKFYRQCKEGNYRTL</sequence>
<dbReference type="PANTHER" id="PTHR11337:SF8">
    <property type="entry name" value="VISGUN, ISOFORM E"/>
    <property type="match status" value="1"/>
</dbReference>
<accession>A0A836ESJ1</accession>
<keyword evidence="4" id="KW-0732">Signal</keyword>
<dbReference type="GO" id="GO:0016020">
    <property type="term" value="C:membrane"/>
    <property type="evidence" value="ECO:0007669"/>
    <property type="project" value="UniProtKB-SubCell"/>
</dbReference>
<evidence type="ECO:0000256" key="3">
    <source>
        <dbReference type="ARBA" id="ARBA00022692"/>
    </source>
</evidence>
<evidence type="ECO:0000313" key="11">
    <source>
        <dbReference type="Proteomes" id="UP000668214"/>
    </source>
</evidence>
<comment type="similarity">
    <text evidence="2">Belongs to the CD164 family.</text>
</comment>
<feature type="compositionally biased region" description="Low complexity" evidence="8">
    <location>
        <begin position="42"/>
        <end position="66"/>
    </location>
</feature>
<dbReference type="EMBL" id="JAANIA010001745">
    <property type="protein sequence ID" value="KAG5319338.1"/>
    <property type="molecule type" value="Genomic_DNA"/>
</dbReference>
<dbReference type="InterPro" id="IPR007947">
    <property type="entry name" value="CD164_MGC24"/>
</dbReference>
<feature type="compositionally biased region" description="Low complexity" evidence="8">
    <location>
        <begin position="97"/>
        <end position="129"/>
    </location>
</feature>
<feature type="region of interest" description="Disordered" evidence="8">
    <location>
        <begin position="1"/>
        <end position="66"/>
    </location>
</feature>
<feature type="compositionally biased region" description="Polar residues" evidence="8">
    <location>
        <begin position="8"/>
        <end position="28"/>
    </location>
</feature>
<gene>
    <name evidence="10" type="primary">Cd164</name>
    <name evidence="10" type="ORF">G6Z78_0009189</name>
</gene>
<evidence type="ECO:0000256" key="9">
    <source>
        <dbReference type="SAM" id="Phobius"/>
    </source>
</evidence>
<keyword evidence="6 9" id="KW-0472">Membrane</keyword>
<keyword evidence="3 9" id="KW-0812">Transmembrane</keyword>
<comment type="subcellular location">
    <subcellularLocation>
        <location evidence="1">Membrane</location>
        <topology evidence="1">Single-pass type I membrane protein</topology>
    </subcellularLocation>
</comment>
<evidence type="ECO:0000256" key="4">
    <source>
        <dbReference type="ARBA" id="ARBA00022729"/>
    </source>
</evidence>
<feature type="non-terminal residue" evidence="10">
    <location>
        <position position="172"/>
    </location>
</feature>
<feature type="non-terminal residue" evidence="10">
    <location>
        <position position="1"/>
    </location>
</feature>
<proteinExistence type="inferred from homology"/>
<evidence type="ECO:0000256" key="1">
    <source>
        <dbReference type="ARBA" id="ARBA00004479"/>
    </source>
</evidence>
<comment type="caution">
    <text evidence="10">The sequence shown here is derived from an EMBL/GenBank/DDBJ whole genome shotgun (WGS) entry which is preliminary data.</text>
</comment>
<evidence type="ECO:0000256" key="2">
    <source>
        <dbReference type="ARBA" id="ARBA00005341"/>
    </source>
</evidence>
<keyword evidence="5 9" id="KW-1133">Transmembrane helix</keyword>
<dbReference type="GO" id="GO:0031410">
    <property type="term" value="C:cytoplasmic vesicle"/>
    <property type="evidence" value="ECO:0007669"/>
    <property type="project" value="TreeGrafter"/>
</dbReference>
<dbReference type="Pfam" id="PF05283">
    <property type="entry name" value="MGC-24"/>
    <property type="match status" value="1"/>
</dbReference>
<evidence type="ECO:0000256" key="7">
    <source>
        <dbReference type="ARBA" id="ARBA00023180"/>
    </source>
</evidence>
<dbReference type="Proteomes" id="UP000668214">
    <property type="component" value="Unassembled WGS sequence"/>
</dbReference>
<name>A0A836ESJ1_9HYME</name>
<reference evidence="10" key="1">
    <citation type="submission" date="2020-02" db="EMBL/GenBank/DDBJ databases">
        <title>Relaxed selection underlies rapid genomic changes in the transitions from sociality to social parasitism in ants.</title>
        <authorList>
            <person name="Bi X."/>
        </authorList>
    </citation>
    <scope>NUCLEOTIDE SEQUENCE</scope>
    <source>
        <strain evidence="10">BGI-DK2014c</strain>
        <tissue evidence="10">Whole body</tissue>
    </source>
</reference>
<organism evidence="10 11">
    <name type="scientific">Pseudoatta argentina</name>
    <dbReference type="NCBI Taxonomy" id="621737"/>
    <lineage>
        <taxon>Eukaryota</taxon>
        <taxon>Metazoa</taxon>
        <taxon>Ecdysozoa</taxon>
        <taxon>Arthropoda</taxon>
        <taxon>Hexapoda</taxon>
        <taxon>Insecta</taxon>
        <taxon>Pterygota</taxon>
        <taxon>Neoptera</taxon>
        <taxon>Endopterygota</taxon>
        <taxon>Hymenoptera</taxon>
        <taxon>Apocrita</taxon>
        <taxon>Aculeata</taxon>
        <taxon>Formicoidea</taxon>
        <taxon>Formicidae</taxon>
        <taxon>Myrmicinae</taxon>
        <taxon>Pseudoatta</taxon>
    </lineage>
</organism>
<protein>
    <submittedName>
        <fullName evidence="10">MUC24 protein</fullName>
    </submittedName>
</protein>
<evidence type="ECO:0000313" key="10">
    <source>
        <dbReference type="EMBL" id="KAG5319338.1"/>
    </source>
</evidence>
<feature type="transmembrane region" description="Helical" evidence="9">
    <location>
        <begin position="138"/>
        <end position="161"/>
    </location>
</feature>
<dbReference type="PANTHER" id="PTHR11337">
    <property type="entry name" value="MUCIN/PORIMIN"/>
    <property type="match status" value="1"/>
</dbReference>
<dbReference type="AlphaFoldDB" id="A0A836ESJ1"/>
<evidence type="ECO:0000256" key="5">
    <source>
        <dbReference type="ARBA" id="ARBA00022989"/>
    </source>
</evidence>
<feature type="region of interest" description="Disordered" evidence="8">
    <location>
        <begin position="97"/>
        <end position="132"/>
    </location>
</feature>
<evidence type="ECO:0000256" key="6">
    <source>
        <dbReference type="ARBA" id="ARBA00023136"/>
    </source>
</evidence>